<feature type="compositionally biased region" description="Polar residues" evidence="10">
    <location>
        <begin position="916"/>
        <end position="926"/>
    </location>
</feature>
<keyword evidence="4 9" id="KW-0802">TPR repeat</keyword>
<dbReference type="InterPro" id="IPR019734">
    <property type="entry name" value="TPR_rpt"/>
</dbReference>
<feature type="compositionally biased region" description="Basic and acidic residues" evidence="10">
    <location>
        <begin position="1030"/>
        <end position="1039"/>
    </location>
</feature>
<feature type="compositionally biased region" description="Low complexity" evidence="10">
    <location>
        <begin position="927"/>
        <end position="944"/>
    </location>
</feature>
<dbReference type="GO" id="GO:0010468">
    <property type="term" value="P:regulation of gene expression"/>
    <property type="evidence" value="ECO:0007669"/>
    <property type="project" value="TreeGrafter"/>
</dbReference>
<feature type="compositionally biased region" description="Polar residues" evidence="10">
    <location>
        <begin position="462"/>
        <end position="473"/>
    </location>
</feature>
<feature type="compositionally biased region" description="Pro residues" evidence="10">
    <location>
        <begin position="1"/>
        <end position="20"/>
    </location>
</feature>
<feature type="compositionally biased region" description="Acidic residues" evidence="10">
    <location>
        <begin position="873"/>
        <end position="883"/>
    </location>
</feature>
<dbReference type="SUPFAM" id="SSF48452">
    <property type="entry name" value="TPR-like"/>
    <property type="match status" value="2"/>
</dbReference>
<dbReference type="Pfam" id="PF07719">
    <property type="entry name" value="TPR_2"/>
    <property type="match status" value="1"/>
</dbReference>
<keyword evidence="6" id="KW-0804">Transcription</keyword>
<dbReference type="GO" id="GO:0005634">
    <property type="term" value="C:nucleus"/>
    <property type="evidence" value="ECO:0007669"/>
    <property type="project" value="UniProtKB-SubCell"/>
</dbReference>
<feature type="repeat" description="TPR" evidence="9">
    <location>
        <begin position="318"/>
        <end position="351"/>
    </location>
</feature>
<feature type="compositionally biased region" description="Polar residues" evidence="10">
    <location>
        <begin position="971"/>
        <end position="983"/>
    </location>
</feature>
<dbReference type="PANTHER" id="PTHR14017:SF1">
    <property type="entry name" value="LD02225P"/>
    <property type="match status" value="1"/>
</dbReference>
<evidence type="ECO:0000256" key="9">
    <source>
        <dbReference type="PROSITE-ProRule" id="PRU00339"/>
    </source>
</evidence>
<feature type="repeat" description="TPR" evidence="9">
    <location>
        <begin position="102"/>
        <end position="135"/>
    </location>
</feature>
<feature type="compositionally biased region" description="Low complexity" evidence="10">
    <location>
        <begin position="1009"/>
        <end position="1018"/>
    </location>
</feature>
<dbReference type="FunFam" id="1.25.40.10:FF:000078">
    <property type="entry name" value="Transcriptional corepressor Cyc8"/>
    <property type="match status" value="1"/>
</dbReference>
<dbReference type="SMART" id="SM00028">
    <property type="entry name" value="TPR"/>
    <property type="match status" value="10"/>
</dbReference>
<comment type="subcellular location">
    <subcellularLocation>
        <location evidence="1">Nucleus</location>
    </subcellularLocation>
</comment>
<feature type="repeat" description="TPR" evidence="9">
    <location>
        <begin position="246"/>
        <end position="279"/>
    </location>
</feature>
<feature type="region of interest" description="Disordered" evidence="10">
    <location>
        <begin position="430"/>
        <end position="1121"/>
    </location>
</feature>
<keyword evidence="3" id="KW-0677">Repeat</keyword>
<dbReference type="InterPro" id="IPR051630">
    <property type="entry name" value="Corepressor-Demethylase"/>
</dbReference>
<proteinExistence type="inferred from homology"/>
<dbReference type="PROSITE" id="PS50293">
    <property type="entry name" value="TPR_REGION"/>
    <property type="match status" value="1"/>
</dbReference>
<feature type="compositionally biased region" description="Low complexity" evidence="10">
    <location>
        <begin position="1055"/>
        <end position="1068"/>
    </location>
</feature>
<feature type="repeat" description="TPR" evidence="9">
    <location>
        <begin position="172"/>
        <end position="205"/>
    </location>
</feature>
<evidence type="ECO:0000256" key="1">
    <source>
        <dbReference type="ARBA" id="ARBA00004123"/>
    </source>
</evidence>
<dbReference type="InterPro" id="IPR011990">
    <property type="entry name" value="TPR-like_helical_dom_sf"/>
</dbReference>
<feature type="repeat" description="TPR" evidence="9">
    <location>
        <begin position="352"/>
        <end position="385"/>
    </location>
</feature>
<feature type="repeat" description="TPR" evidence="9">
    <location>
        <begin position="209"/>
        <end position="242"/>
    </location>
</feature>
<feature type="region of interest" description="Disordered" evidence="10">
    <location>
        <begin position="1"/>
        <end position="59"/>
    </location>
</feature>
<comment type="similarity">
    <text evidence="8">Belongs to the CYC8/SSN6 family.</text>
</comment>
<feature type="compositionally biased region" description="Low complexity" evidence="10">
    <location>
        <begin position="1101"/>
        <end position="1110"/>
    </location>
</feature>
<evidence type="ECO:0000256" key="6">
    <source>
        <dbReference type="ARBA" id="ARBA00023163"/>
    </source>
</evidence>
<evidence type="ECO:0000256" key="4">
    <source>
        <dbReference type="ARBA" id="ARBA00022803"/>
    </source>
</evidence>
<dbReference type="EMBL" id="JAAAIL010000019">
    <property type="protein sequence ID" value="KAG0281428.1"/>
    <property type="molecule type" value="Genomic_DNA"/>
</dbReference>
<feature type="compositionally biased region" description="Basic and acidic residues" evidence="10">
    <location>
        <begin position="622"/>
        <end position="639"/>
    </location>
</feature>
<keyword evidence="5" id="KW-0805">Transcription regulation</keyword>
<dbReference type="Pfam" id="PF13432">
    <property type="entry name" value="TPR_16"/>
    <property type="match status" value="1"/>
</dbReference>
<dbReference type="AlphaFoldDB" id="A0AAD4DLN4"/>
<evidence type="ECO:0000313" key="12">
    <source>
        <dbReference type="Proteomes" id="UP001194580"/>
    </source>
</evidence>
<dbReference type="Gene3D" id="1.25.40.10">
    <property type="entry name" value="Tetratricopeptide repeat domain"/>
    <property type="match status" value="2"/>
</dbReference>
<feature type="repeat" description="TPR" evidence="9">
    <location>
        <begin position="68"/>
        <end position="101"/>
    </location>
</feature>
<evidence type="ECO:0000256" key="10">
    <source>
        <dbReference type="SAM" id="MobiDB-lite"/>
    </source>
</evidence>
<dbReference type="InterPro" id="IPR013105">
    <property type="entry name" value="TPR_2"/>
</dbReference>
<keyword evidence="12" id="KW-1185">Reference proteome</keyword>
<evidence type="ECO:0000256" key="7">
    <source>
        <dbReference type="ARBA" id="ARBA00023242"/>
    </source>
</evidence>
<dbReference type="PROSITE" id="PS50005">
    <property type="entry name" value="TPR"/>
    <property type="match status" value="8"/>
</dbReference>
<protein>
    <submittedName>
        <fullName evidence="11">Glucose repression mediator protein</fullName>
    </submittedName>
</protein>
<evidence type="ECO:0000256" key="2">
    <source>
        <dbReference type="ARBA" id="ARBA00022491"/>
    </source>
</evidence>
<dbReference type="FunFam" id="1.25.40.10:FF:000403">
    <property type="entry name" value="General transcriptional repressor, putative"/>
    <property type="match status" value="1"/>
</dbReference>
<dbReference type="Proteomes" id="UP001194580">
    <property type="component" value="Unassembled WGS sequence"/>
</dbReference>
<evidence type="ECO:0000256" key="5">
    <source>
        <dbReference type="ARBA" id="ARBA00023015"/>
    </source>
</evidence>
<sequence length="1121" mass="123231">MNAGPGPGPSPVVSQGPPPSGNTNSQSNNSNSHSSPAGPGPSGPQSAPGGGPAPIIPSPAQRLDAIDEQVWLQIGSLAESMGEFDRAMNSYESALRHNYQSVNALNLIAELYRSRENFPKAAEYFQRILAIDNASGEVWGSLGHCYLMMDELQKAYSAYQNALHQLPNPKDAKLWYGIGILYDRYGSVEHAEEAFSAVMRMDPKYEKANEIYFRLGIIYKGQQKYAQSLECFRYILHAPPRPLTEADIWFQIGHVHEQQKEYTAAKDAYERVLTENPNHAKVLQQLGWLYHQQNAAFVNQDQAINFLTRSIETDNSDAQSWYLMGRCYMAQQKYNKAYEAYQQAVYRDSKNPTFWCSIGLLYFQINQYRDALDAYSKAIRINPNISEVWFDLGALYEACNNQVNDAIDAYQRASDLDPENAHIKHRLAILRQNGADPSGPTPPYTEEMNPNAYQHNGGGPNGQHSFTQRSTVAPQGPPTGMQGYGGRLQPGPPPPPLMHDHQGRDLPPPGPGAGPSGHMVDEKQPHIPSINAARPPTPVGAMPQMMSGDRPPQAATLSDPAHVRPTQGPPRSPVPDGRPHGRHGSPSMAPPGSGHGHDPHYPPQHVYGPPPPRGMVQAGPHQGHDRQEEDPRMRHDHLQVHQHHRQRSGEFIRPGNMEESHNGPHPQRRHPSDPHAHAPTPPRDDRRPIPRPPSATGYHQQGPQHPEEQWARHGRHPSGDRSQDMQQQQHAGANRGPGYSRPPSRHEEYRHGSPAVPGRPPGAPGRGYPKEHYQRSSNNSPVPGGHPDYQRRDPREQGMSYEEQDQRHRGSGMEYEPEARPPPPPQDSRMADVPPAEQQDQDDIAASLVSLSGKGFDGSSTADNSSRHRARAEDDDYDMEEPDTTVNIRPSATQESKDQSSAPGSYGHHRDGGREQSVTPQSGSHTNQQQQQQGQGQDQNQDQGQSEDQAKPQHRGSTDEGHSKEGPMNTIRAQSIDSANTFVQAEESLPSVSRDAPGQGPKEDDEAMTSVESTSSTTNERPAPSFGQQSRDEQDHTAARSESSAPYSQDRRSSETSSTTAAVKAAPSVQAQSGSGDDMEMEEGEVREDEDEEDEVLSSGAVPTVAAAAVADKDDGAEEQT</sequence>
<feature type="compositionally biased region" description="Basic and acidic residues" evidence="10">
    <location>
        <begin position="948"/>
        <end position="965"/>
    </location>
</feature>
<dbReference type="GO" id="GO:0031490">
    <property type="term" value="F:chromatin DNA binding"/>
    <property type="evidence" value="ECO:0007669"/>
    <property type="project" value="TreeGrafter"/>
</dbReference>
<keyword evidence="7" id="KW-0539">Nucleus</keyword>
<keyword evidence="2" id="KW-0678">Repressor</keyword>
<feature type="compositionally biased region" description="Basic and acidic residues" evidence="10">
    <location>
        <begin position="705"/>
        <end position="723"/>
    </location>
</feature>
<dbReference type="GO" id="GO:0000978">
    <property type="term" value="F:RNA polymerase II cis-regulatory region sequence-specific DNA binding"/>
    <property type="evidence" value="ECO:0007669"/>
    <property type="project" value="TreeGrafter"/>
</dbReference>
<evidence type="ECO:0000256" key="8">
    <source>
        <dbReference type="ARBA" id="ARBA00061082"/>
    </source>
</evidence>
<dbReference type="GO" id="GO:0017053">
    <property type="term" value="C:transcription repressor complex"/>
    <property type="evidence" value="ECO:0007669"/>
    <property type="project" value="UniProtKB-ARBA"/>
</dbReference>
<gene>
    <name evidence="11" type="primary">SSN6_2</name>
    <name evidence="11" type="ORF">BGZ95_003828</name>
</gene>
<evidence type="ECO:0000313" key="11">
    <source>
        <dbReference type="EMBL" id="KAG0281428.1"/>
    </source>
</evidence>
<dbReference type="Pfam" id="PF00515">
    <property type="entry name" value="TPR_1"/>
    <property type="match status" value="2"/>
</dbReference>
<accession>A0AAD4DLN4</accession>
<feature type="compositionally biased region" description="Low complexity" evidence="10">
    <location>
        <begin position="21"/>
        <end position="47"/>
    </location>
</feature>
<feature type="compositionally biased region" description="Acidic residues" evidence="10">
    <location>
        <begin position="1077"/>
        <end position="1096"/>
    </location>
</feature>
<feature type="compositionally biased region" description="Polar residues" evidence="10">
    <location>
        <begin position="884"/>
        <end position="903"/>
    </location>
</feature>
<evidence type="ECO:0000256" key="3">
    <source>
        <dbReference type="ARBA" id="ARBA00022737"/>
    </source>
</evidence>
<reference evidence="11" key="1">
    <citation type="journal article" date="2020" name="Fungal Divers.">
        <title>Resolving the Mortierellaceae phylogeny through synthesis of multi-gene phylogenetics and phylogenomics.</title>
        <authorList>
            <person name="Vandepol N."/>
            <person name="Liber J."/>
            <person name="Desiro A."/>
            <person name="Na H."/>
            <person name="Kennedy M."/>
            <person name="Barry K."/>
            <person name="Grigoriev I.V."/>
            <person name="Miller A.N."/>
            <person name="O'Donnell K."/>
            <person name="Stajich J.E."/>
            <person name="Bonito G."/>
        </authorList>
    </citation>
    <scope>NUCLEOTIDE SEQUENCE</scope>
    <source>
        <strain evidence="11">NRRL 28262</strain>
    </source>
</reference>
<feature type="compositionally biased region" description="Basic and acidic residues" evidence="10">
    <location>
        <begin position="670"/>
        <end position="688"/>
    </location>
</feature>
<feature type="repeat" description="TPR" evidence="9">
    <location>
        <begin position="136"/>
        <end position="169"/>
    </location>
</feature>
<organism evidence="11 12">
    <name type="scientific">Linnemannia exigua</name>
    <dbReference type="NCBI Taxonomy" id="604196"/>
    <lineage>
        <taxon>Eukaryota</taxon>
        <taxon>Fungi</taxon>
        <taxon>Fungi incertae sedis</taxon>
        <taxon>Mucoromycota</taxon>
        <taxon>Mortierellomycotina</taxon>
        <taxon>Mortierellomycetes</taxon>
        <taxon>Mortierellales</taxon>
        <taxon>Mortierellaceae</taxon>
        <taxon>Linnemannia</taxon>
    </lineage>
</organism>
<comment type="caution">
    <text evidence="11">The sequence shown here is derived from an EMBL/GenBank/DDBJ whole genome shotgun (WGS) entry which is preliminary data.</text>
</comment>
<dbReference type="PANTHER" id="PTHR14017">
    <property type="entry name" value="LYSINE-SPECIFIC DEMETHYLASE"/>
    <property type="match status" value="1"/>
</dbReference>
<name>A0AAD4DLN4_9FUNG</name>